<comment type="subcellular location">
    <subcellularLocation>
        <location evidence="1">Nucleus</location>
        <location evidence="1">Nucleolus</location>
    </subcellularLocation>
</comment>
<dbReference type="OrthoDB" id="10264378at2759"/>
<dbReference type="Pfam" id="PF22916">
    <property type="entry name" value="UTP25_NTPase-like"/>
    <property type="match status" value="1"/>
</dbReference>
<accession>A0A6P4ZCY0</accession>
<evidence type="ECO:0000256" key="1">
    <source>
        <dbReference type="ARBA" id="ARBA00004604"/>
    </source>
</evidence>
<evidence type="ECO:0000256" key="2">
    <source>
        <dbReference type="ARBA" id="ARBA00009223"/>
    </source>
</evidence>
<name>A0A6P4ZCY0_BRABE</name>
<feature type="compositionally biased region" description="Basic residues" evidence="6">
    <location>
        <begin position="1"/>
        <end position="10"/>
    </location>
</feature>
<dbReference type="AlphaFoldDB" id="A0A6P4ZCY0"/>
<feature type="compositionally biased region" description="Acidic residues" evidence="6">
    <location>
        <begin position="144"/>
        <end position="156"/>
    </location>
</feature>
<dbReference type="GO" id="GO:0032040">
    <property type="term" value="C:small-subunit processome"/>
    <property type="evidence" value="ECO:0007669"/>
    <property type="project" value="TreeGrafter"/>
</dbReference>
<dbReference type="InterPro" id="IPR027417">
    <property type="entry name" value="P-loop_NTPase"/>
</dbReference>
<evidence type="ECO:0000256" key="6">
    <source>
        <dbReference type="SAM" id="MobiDB-lite"/>
    </source>
</evidence>
<dbReference type="GO" id="GO:0000462">
    <property type="term" value="P:maturation of SSU-rRNA from tricistronic rRNA transcript (SSU-rRNA, 5.8S rRNA, LSU-rRNA)"/>
    <property type="evidence" value="ECO:0007669"/>
    <property type="project" value="TreeGrafter"/>
</dbReference>
<evidence type="ECO:0000259" key="7">
    <source>
        <dbReference type="Pfam" id="PF06862"/>
    </source>
</evidence>
<proteinExistence type="inferred from homology"/>
<sequence length="807" mass="93286">MARGRGRGGRRREDRQKAKQRQINRALKLSEINSKARYQQEEYLRRRQQAERDALKKAQGETSQQPRPDKNNEASSSSSSESEDERQTPYDLLVTSLQSNRDQSSSEDISDSEDDGDDSDSVQEEEDDIESDEDSEQEDITRDDGEDVSTDNEEEERTIPEDLTSDEETTVKGKKRKKEDDGVLEQRKVKRKLKPIEEQDKREEQEKEGQWSSDGESEGEDPEDEKSTTGKDPFWHHLTTELQEDQVDKLGQQSSWARKEAMWKAIGRLVHTYCPEGPKSSITVNKDSINKMNVKGLLCTNWNEVNGAAANQENAEEIKLSSDGEFTGRQRELFSLMHGYKDVYFSERTHQNGEELRKLYCLHALNHVLKTRSVVTRHNTKLKLGAEVDPDSDEFQDQGLTRPKVLLVVPFREAALRTVHIITQLMRRPDGKPVEVMNKKRFQDEYSELEHAPPKVPLPEDFEATFAGNIDDHFRIGLSVSRRNIRLYSPFYLSDIIIASPLGLRTVIGAEGEKDRDYDFLSSIEVLILDQTDIYLMQNWEHIQHLMQHMHLQPKETHGTDFSRVRMWYLNGWAKYYRQTLIFSSIPSPEINAIFNKQCYNYAGKVQVCNPPSRGTICQVALQLPQVFRRVECSSFSQAADERFNFFVSQVLPQLKDGNMQRTLFFIPSYFDFVRIRNYFRKEDITFAQICEYTTQANISRARQYFQRGDRPFLLFTERFHFFRRYRIKGIHSLVFYELPLFPHFYSELCNMLELGGGEGGAADRTCTVLYTKYDAQRLAAVVGAGRCGHMVTSSKSVHMFVTGEQG</sequence>
<dbReference type="GO" id="GO:0034511">
    <property type="term" value="F:U3 snoRNA binding"/>
    <property type="evidence" value="ECO:0007669"/>
    <property type="project" value="InterPro"/>
</dbReference>
<evidence type="ECO:0000256" key="5">
    <source>
        <dbReference type="ARBA" id="ARBA00032325"/>
    </source>
</evidence>
<keyword evidence="3" id="KW-0539">Nucleus</keyword>
<gene>
    <name evidence="10" type="primary">LOC109472311</name>
</gene>
<comment type="similarity">
    <text evidence="2">Belongs to the UTP25 family.</text>
</comment>
<dbReference type="SUPFAM" id="SSF52540">
    <property type="entry name" value="P-loop containing nucleoside triphosphate hydrolases"/>
    <property type="match status" value="1"/>
</dbReference>
<evidence type="ECO:0000259" key="8">
    <source>
        <dbReference type="Pfam" id="PF22916"/>
    </source>
</evidence>
<dbReference type="InterPro" id="IPR053940">
    <property type="entry name" value="UTP25_NTPase-like"/>
</dbReference>
<dbReference type="GO" id="GO:0019843">
    <property type="term" value="F:rRNA binding"/>
    <property type="evidence" value="ECO:0007669"/>
    <property type="project" value="TreeGrafter"/>
</dbReference>
<dbReference type="Pfam" id="PF06862">
    <property type="entry name" value="Utp25_C"/>
    <property type="match status" value="1"/>
</dbReference>
<protein>
    <recommendedName>
        <fullName evidence="4">U3 small nucleolar RNA-associated protein 25 homolog</fullName>
    </recommendedName>
    <alternativeName>
        <fullName evidence="5">UTP25 small subunit processor component</fullName>
    </alternativeName>
</protein>
<evidence type="ECO:0000313" key="10">
    <source>
        <dbReference type="RefSeq" id="XP_019627556.1"/>
    </source>
</evidence>
<evidence type="ECO:0000256" key="3">
    <source>
        <dbReference type="ARBA" id="ARBA00023242"/>
    </source>
</evidence>
<feature type="compositionally biased region" description="Basic and acidic residues" evidence="6">
    <location>
        <begin position="178"/>
        <end position="187"/>
    </location>
</feature>
<dbReference type="GeneID" id="109472311"/>
<feature type="compositionally biased region" description="Basic and acidic residues" evidence="6">
    <location>
        <begin position="38"/>
        <end position="59"/>
    </location>
</feature>
<organism evidence="9 10">
    <name type="scientific">Branchiostoma belcheri</name>
    <name type="common">Amphioxus</name>
    <dbReference type="NCBI Taxonomy" id="7741"/>
    <lineage>
        <taxon>Eukaryota</taxon>
        <taxon>Metazoa</taxon>
        <taxon>Chordata</taxon>
        <taxon>Cephalochordata</taxon>
        <taxon>Leptocardii</taxon>
        <taxon>Amphioxiformes</taxon>
        <taxon>Branchiostomatidae</taxon>
        <taxon>Branchiostoma</taxon>
    </lineage>
</organism>
<dbReference type="PANTHER" id="PTHR12933">
    <property type="entry name" value="ORF PROTEIN-RELATED"/>
    <property type="match status" value="1"/>
</dbReference>
<reference evidence="10" key="1">
    <citation type="submission" date="2025-08" db="UniProtKB">
        <authorList>
            <consortium name="RefSeq"/>
        </authorList>
    </citation>
    <scope>IDENTIFICATION</scope>
    <source>
        <tissue evidence="10">Gonad</tissue>
    </source>
</reference>
<dbReference type="PANTHER" id="PTHR12933:SF0">
    <property type="entry name" value="U3 SMALL NUCLEOLAR RNA-ASSOCIATED PROTEIN 25 HOMOLOG"/>
    <property type="match status" value="1"/>
</dbReference>
<feature type="compositionally biased region" description="Acidic residues" evidence="6">
    <location>
        <begin position="215"/>
        <end position="224"/>
    </location>
</feature>
<feature type="domain" description="UTP25 NTP hydrolase-like" evidence="8">
    <location>
        <begin position="340"/>
        <end position="606"/>
    </location>
</feature>
<dbReference type="Gene3D" id="3.40.50.300">
    <property type="entry name" value="P-loop containing nucleotide triphosphate hydrolases"/>
    <property type="match status" value="1"/>
</dbReference>
<dbReference type="RefSeq" id="XP_019627556.1">
    <property type="nucleotide sequence ID" value="XM_019771997.1"/>
</dbReference>
<feature type="region of interest" description="Disordered" evidence="6">
    <location>
        <begin position="1"/>
        <end position="233"/>
    </location>
</feature>
<dbReference type="Proteomes" id="UP000515135">
    <property type="component" value="Unplaced"/>
</dbReference>
<keyword evidence="9" id="KW-1185">Reference proteome</keyword>
<feature type="compositionally biased region" description="Basic and acidic residues" evidence="6">
    <location>
        <begin position="194"/>
        <end position="209"/>
    </location>
</feature>
<feature type="domain" description="UTP25 C-terminal" evidence="7">
    <location>
        <begin position="617"/>
        <end position="801"/>
    </location>
</feature>
<dbReference type="InterPro" id="IPR053939">
    <property type="entry name" value="UTP25_C"/>
</dbReference>
<dbReference type="InterPro" id="IPR010678">
    <property type="entry name" value="UTP25"/>
</dbReference>
<evidence type="ECO:0000256" key="4">
    <source>
        <dbReference type="ARBA" id="ARBA00024421"/>
    </source>
</evidence>
<evidence type="ECO:0000313" key="9">
    <source>
        <dbReference type="Proteomes" id="UP000515135"/>
    </source>
</evidence>
<feature type="compositionally biased region" description="Acidic residues" evidence="6">
    <location>
        <begin position="108"/>
        <end position="138"/>
    </location>
</feature>
<dbReference type="KEGG" id="bbel:109472311"/>